<dbReference type="InterPro" id="IPR015942">
    <property type="entry name" value="Asp/Glu/hydantoin_racemase"/>
</dbReference>
<keyword evidence="3" id="KW-1185">Reference proteome</keyword>
<proteinExistence type="inferred from homology"/>
<dbReference type="PANTHER" id="PTHR28047:SF5">
    <property type="entry name" value="PROTEIN DCG1"/>
    <property type="match status" value="1"/>
</dbReference>
<dbReference type="Pfam" id="PF01177">
    <property type="entry name" value="Asp_Glu_race"/>
    <property type="match status" value="1"/>
</dbReference>
<dbReference type="Proteomes" id="UP001597371">
    <property type="component" value="Unassembled WGS sequence"/>
</dbReference>
<name>A0ABW5CIZ2_9HYPH</name>
<organism evidence="2 3">
    <name type="scientific">Aureimonas populi</name>
    <dbReference type="NCBI Taxonomy" id="1701758"/>
    <lineage>
        <taxon>Bacteria</taxon>
        <taxon>Pseudomonadati</taxon>
        <taxon>Pseudomonadota</taxon>
        <taxon>Alphaproteobacteria</taxon>
        <taxon>Hyphomicrobiales</taxon>
        <taxon>Aurantimonadaceae</taxon>
        <taxon>Aureimonas</taxon>
    </lineage>
</organism>
<evidence type="ECO:0000313" key="3">
    <source>
        <dbReference type="Proteomes" id="UP001597371"/>
    </source>
</evidence>
<reference evidence="3" key="1">
    <citation type="journal article" date="2019" name="Int. J. Syst. Evol. Microbiol.">
        <title>The Global Catalogue of Microorganisms (GCM) 10K type strain sequencing project: providing services to taxonomists for standard genome sequencing and annotation.</title>
        <authorList>
            <consortium name="The Broad Institute Genomics Platform"/>
            <consortium name="The Broad Institute Genome Sequencing Center for Infectious Disease"/>
            <person name="Wu L."/>
            <person name="Ma J."/>
        </authorList>
    </citation>
    <scope>NUCLEOTIDE SEQUENCE [LARGE SCALE GENOMIC DNA]</scope>
    <source>
        <strain evidence="3">ZS-35-S2</strain>
    </source>
</reference>
<evidence type="ECO:0000256" key="1">
    <source>
        <dbReference type="ARBA" id="ARBA00038414"/>
    </source>
</evidence>
<dbReference type="Gene3D" id="3.40.50.12500">
    <property type="match status" value="1"/>
</dbReference>
<dbReference type="EMBL" id="JBHUIJ010000004">
    <property type="protein sequence ID" value="MFD2236542.1"/>
    <property type="molecule type" value="Genomic_DNA"/>
</dbReference>
<evidence type="ECO:0000313" key="2">
    <source>
        <dbReference type="EMBL" id="MFD2236542.1"/>
    </source>
</evidence>
<dbReference type="InterPro" id="IPR053714">
    <property type="entry name" value="Iso_Racemase_Enz_sf"/>
</dbReference>
<dbReference type="RefSeq" id="WP_209737830.1">
    <property type="nucleotide sequence ID" value="NZ_CP072611.1"/>
</dbReference>
<protein>
    <submittedName>
        <fullName evidence="2">Aspartate/glutamate racemase family protein</fullName>
    </submittedName>
</protein>
<sequence>MRIAIVNPNASASMTAMVLNTARGLAAPGTHIEAATNEDGPLSIEGTVDGALAVPGMLARMKRAQEAGAHAHIIACFDDTGLDAARSLLEKPVIGIGEAGAKAASFLASRFTVVTTLSCSVPILEENLRRYGLADRATVRASEMAVLALEADPGQAEARISDEIEKAIAQDRAEAVVLGCAGMTALAAGLSRRHGLPVVDGVAAAVKFAEALCALGVGTARRGLYAPPRDAAAKRKDGEERR</sequence>
<comment type="similarity">
    <text evidence="1">Belongs to the HyuE racemase family.</text>
</comment>
<accession>A0ABW5CIZ2</accession>
<dbReference type="InterPro" id="IPR052186">
    <property type="entry name" value="Hydantoin_racemase-like"/>
</dbReference>
<gene>
    <name evidence="2" type="ORF">ACFSKQ_03565</name>
</gene>
<dbReference type="PANTHER" id="PTHR28047">
    <property type="entry name" value="PROTEIN DCG1"/>
    <property type="match status" value="1"/>
</dbReference>
<comment type="caution">
    <text evidence="2">The sequence shown here is derived from an EMBL/GenBank/DDBJ whole genome shotgun (WGS) entry which is preliminary data.</text>
</comment>